<dbReference type="AlphaFoldDB" id="A0A1N6S8W6"/>
<organism evidence="2 4">
    <name type="scientific">Mucilaginibacter lappiensis</name>
    <dbReference type="NCBI Taxonomy" id="354630"/>
    <lineage>
        <taxon>Bacteria</taxon>
        <taxon>Pseudomonadati</taxon>
        <taxon>Bacteroidota</taxon>
        <taxon>Sphingobacteriia</taxon>
        <taxon>Sphingobacteriales</taxon>
        <taxon>Sphingobacteriaceae</taxon>
        <taxon>Mucilaginibacter</taxon>
    </lineage>
</organism>
<name>A0A1N6S8W6_9SPHI</name>
<dbReference type="STRING" id="354630.SAMN05421821_102314"/>
<evidence type="ECO:0000313" key="4">
    <source>
        <dbReference type="Proteomes" id="UP000548326"/>
    </source>
</evidence>
<sequence>MKNHCKSSVLVLFVIILCSIIVSCLSSCRRHDRVINTSFYFWKTVYKTNATEAAWLGHFHTPRLYVRMMDVDMDESGVIPIPVSPITFQNKLPDTVEIVPVVFIVNNILKVTTHSQLDALAGNIVRFVNGKVQQAGKTTFSELQIDCDWTSSTRENYFYLLGRLRQIKELKTKTISATLRLHQIKNQKGSGIPPVNRVMLMCYNMGNLRKYGQQNSILDMSELKKYLGDNVKAYPIPVDVGLPLFSWAVAFRDQQYIGISKRVHLADLNDTAQFIIHGNNFYIAKTNLPQYGLKAKDEIRWEDVSAKNMQAAAGYLSPLIEADTLNIIYFHLDEAILKTYTYEDLEKTAHLFR</sequence>
<dbReference type="EMBL" id="JACHCB010000002">
    <property type="protein sequence ID" value="MBB6108449.1"/>
    <property type="molecule type" value="Genomic_DNA"/>
</dbReference>
<evidence type="ECO:0000313" key="3">
    <source>
        <dbReference type="Proteomes" id="UP000541583"/>
    </source>
</evidence>
<protein>
    <submittedName>
        <fullName evidence="2">Uncharacterized protein</fullName>
    </submittedName>
</protein>
<evidence type="ECO:0000313" key="2">
    <source>
        <dbReference type="EMBL" id="MBB6131550.1"/>
    </source>
</evidence>
<evidence type="ECO:0000313" key="1">
    <source>
        <dbReference type="EMBL" id="MBB6108449.1"/>
    </source>
</evidence>
<dbReference type="Proteomes" id="UP000548326">
    <property type="component" value="Unassembled WGS sequence"/>
</dbReference>
<dbReference type="PROSITE" id="PS51257">
    <property type="entry name" value="PROKAR_LIPOPROTEIN"/>
    <property type="match status" value="1"/>
</dbReference>
<reference evidence="3 4" key="1">
    <citation type="submission" date="2020-08" db="EMBL/GenBank/DDBJ databases">
        <title>Genomic Encyclopedia of Type Strains, Phase IV (KMG-V): Genome sequencing to study the core and pangenomes of soil and plant-associated prokaryotes.</title>
        <authorList>
            <person name="Whitman W."/>
        </authorList>
    </citation>
    <scope>NUCLEOTIDE SEQUENCE [LARGE SCALE GENOMIC DNA]</scope>
    <source>
        <strain evidence="1 3">ANJLi2</strain>
        <strain evidence="2 4">MP601</strain>
    </source>
</reference>
<dbReference type="RefSeq" id="WP_076371240.1">
    <property type="nucleotide sequence ID" value="NZ_FTMG01000002.1"/>
</dbReference>
<proteinExistence type="predicted"/>
<dbReference type="OrthoDB" id="634553at2"/>
<dbReference type="Proteomes" id="UP000541583">
    <property type="component" value="Unassembled WGS sequence"/>
</dbReference>
<keyword evidence="3" id="KW-1185">Reference proteome</keyword>
<comment type="caution">
    <text evidence="2">The sequence shown here is derived from an EMBL/GenBank/DDBJ whole genome shotgun (WGS) entry which is preliminary data.</text>
</comment>
<gene>
    <name evidence="2" type="ORF">HDF22_005701</name>
    <name evidence="1" type="ORF">HDF23_001184</name>
</gene>
<dbReference type="EMBL" id="JACHCA010000026">
    <property type="protein sequence ID" value="MBB6131550.1"/>
    <property type="molecule type" value="Genomic_DNA"/>
</dbReference>
<accession>A0A1N6S8W6</accession>